<comment type="caution">
    <text evidence="1">The sequence shown here is derived from an EMBL/GenBank/DDBJ whole genome shotgun (WGS) entry which is preliminary data.</text>
</comment>
<evidence type="ECO:0000313" key="2">
    <source>
        <dbReference type="Proteomes" id="UP001189429"/>
    </source>
</evidence>
<dbReference type="InterPro" id="IPR029063">
    <property type="entry name" value="SAM-dependent_MTases_sf"/>
</dbReference>
<proteinExistence type="predicted"/>
<dbReference type="PANTHER" id="PTHR14614">
    <property type="entry name" value="HEPATOCELLULAR CARCINOMA-ASSOCIATED ANTIGEN"/>
    <property type="match status" value="1"/>
</dbReference>
<dbReference type="SUPFAM" id="SSF53335">
    <property type="entry name" value="S-adenosyl-L-methionine-dependent methyltransferases"/>
    <property type="match status" value="1"/>
</dbReference>
<protein>
    <recommendedName>
        <fullName evidence="3">Calmodulin-lysine N-methyltransferase</fullName>
    </recommendedName>
</protein>
<reference evidence="1" key="1">
    <citation type="submission" date="2023-10" db="EMBL/GenBank/DDBJ databases">
        <authorList>
            <person name="Chen Y."/>
            <person name="Shah S."/>
            <person name="Dougan E. K."/>
            <person name="Thang M."/>
            <person name="Chan C."/>
        </authorList>
    </citation>
    <scope>NUCLEOTIDE SEQUENCE [LARGE SCALE GENOMIC DNA]</scope>
</reference>
<name>A0ABN9RGR8_9DINO</name>
<sequence length="125" mass="12719">RNPTPAQLAAGLGIPGRVWPSGHLLARGLAEGWPGLPAVRGRRVAELGAGPGVPSLVCGLLGAAQVIATDTEDVVELLSRNVALNGLGSVCSAVCLDWWQCGGVEPWADPGELPGLSRGGLTRNP</sequence>
<evidence type="ECO:0008006" key="3">
    <source>
        <dbReference type="Google" id="ProtNLM"/>
    </source>
</evidence>
<feature type="non-terminal residue" evidence="1">
    <location>
        <position position="1"/>
    </location>
</feature>
<organism evidence="1 2">
    <name type="scientific">Prorocentrum cordatum</name>
    <dbReference type="NCBI Taxonomy" id="2364126"/>
    <lineage>
        <taxon>Eukaryota</taxon>
        <taxon>Sar</taxon>
        <taxon>Alveolata</taxon>
        <taxon>Dinophyceae</taxon>
        <taxon>Prorocentrales</taxon>
        <taxon>Prorocentraceae</taxon>
        <taxon>Prorocentrum</taxon>
    </lineage>
</organism>
<dbReference type="EMBL" id="CAUYUJ010006673">
    <property type="protein sequence ID" value="CAK0818255.1"/>
    <property type="molecule type" value="Genomic_DNA"/>
</dbReference>
<dbReference type="InterPro" id="IPR019410">
    <property type="entry name" value="Methyltransf_16"/>
</dbReference>
<evidence type="ECO:0000313" key="1">
    <source>
        <dbReference type="EMBL" id="CAK0818255.1"/>
    </source>
</evidence>
<dbReference type="Gene3D" id="3.40.50.150">
    <property type="entry name" value="Vaccinia Virus protein VP39"/>
    <property type="match status" value="1"/>
</dbReference>
<keyword evidence="2" id="KW-1185">Reference proteome</keyword>
<accession>A0ABN9RGR8</accession>
<dbReference type="Proteomes" id="UP001189429">
    <property type="component" value="Unassembled WGS sequence"/>
</dbReference>
<dbReference type="Pfam" id="PF10294">
    <property type="entry name" value="Methyltransf_16"/>
    <property type="match status" value="1"/>
</dbReference>
<gene>
    <name evidence="1" type="ORF">PCOR1329_LOCUS20597</name>
</gene>